<accession>A0A392W6X9</accession>
<feature type="non-terminal residue" evidence="2">
    <location>
        <position position="1"/>
    </location>
</feature>
<keyword evidence="3" id="KW-1185">Reference proteome</keyword>
<feature type="compositionally biased region" description="Basic and acidic residues" evidence="1">
    <location>
        <begin position="19"/>
        <end position="43"/>
    </location>
</feature>
<dbReference type="AlphaFoldDB" id="A0A392W6X9"/>
<evidence type="ECO:0000313" key="3">
    <source>
        <dbReference type="Proteomes" id="UP000265520"/>
    </source>
</evidence>
<comment type="caution">
    <text evidence="2">The sequence shown here is derived from an EMBL/GenBank/DDBJ whole genome shotgun (WGS) entry which is preliminary data.</text>
</comment>
<dbReference type="Proteomes" id="UP000265520">
    <property type="component" value="Unassembled WGS sequence"/>
</dbReference>
<evidence type="ECO:0000256" key="1">
    <source>
        <dbReference type="SAM" id="MobiDB-lite"/>
    </source>
</evidence>
<proteinExistence type="predicted"/>
<name>A0A392W6X9_9FABA</name>
<feature type="region of interest" description="Disordered" evidence="1">
    <location>
        <begin position="1"/>
        <end position="43"/>
    </location>
</feature>
<evidence type="ECO:0000313" key="2">
    <source>
        <dbReference type="EMBL" id="MCI94450.1"/>
    </source>
</evidence>
<organism evidence="2 3">
    <name type="scientific">Trifolium medium</name>
    <dbReference type="NCBI Taxonomy" id="97028"/>
    <lineage>
        <taxon>Eukaryota</taxon>
        <taxon>Viridiplantae</taxon>
        <taxon>Streptophyta</taxon>
        <taxon>Embryophyta</taxon>
        <taxon>Tracheophyta</taxon>
        <taxon>Spermatophyta</taxon>
        <taxon>Magnoliopsida</taxon>
        <taxon>eudicotyledons</taxon>
        <taxon>Gunneridae</taxon>
        <taxon>Pentapetalae</taxon>
        <taxon>rosids</taxon>
        <taxon>fabids</taxon>
        <taxon>Fabales</taxon>
        <taxon>Fabaceae</taxon>
        <taxon>Papilionoideae</taxon>
        <taxon>50 kb inversion clade</taxon>
        <taxon>NPAAA clade</taxon>
        <taxon>Hologalegina</taxon>
        <taxon>IRL clade</taxon>
        <taxon>Trifolieae</taxon>
        <taxon>Trifolium</taxon>
    </lineage>
</organism>
<sequence length="62" mass="6833">DEIPDEVMATVPEINPDDIPNKAKAVKDNAVKDKPVKDNAVKDKPVKDKVKGRRLIGLKSQL</sequence>
<dbReference type="EMBL" id="LXQA011356326">
    <property type="protein sequence ID" value="MCI94450.1"/>
    <property type="molecule type" value="Genomic_DNA"/>
</dbReference>
<protein>
    <submittedName>
        <fullName evidence="2">Uncharacterized protein</fullName>
    </submittedName>
</protein>
<reference evidence="2 3" key="1">
    <citation type="journal article" date="2018" name="Front. Plant Sci.">
        <title>Red Clover (Trifolium pratense) and Zigzag Clover (T. medium) - A Picture of Genomic Similarities and Differences.</title>
        <authorList>
            <person name="Dluhosova J."/>
            <person name="Istvanek J."/>
            <person name="Nedelnik J."/>
            <person name="Repkova J."/>
        </authorList>
    </citation>
    <scope>NUCLEOTIDE SEQUENCE [LARGE SCALE GENOMIC DNA]</scope>
    <source>
        <strain evidence="3">cv. 10/8</strain>
        <tissue evidence="2">Leaf</tissue>
    </source>
</reference>